<dbReference type="EMBL" id="SMAK01000003">
    <property type="protein sequence ID" value="TCT11953.1"/>
    <property type="molecule type" value="Genomic_DNA"/>
</dbReference>
<dbReference type="SUPFAM" id="SSF53822">
    <property type="entry name" value="Periplasmic binding protein-like I"/>
    <property type="match status" value="1"/>
</dbReference>
<comment type="similarity">
    <text evidence="1">Belongs to the leucine-binding protein family.</text>
</comment>
<reference evidence="6 7" key="1">
    <citation type="submission" date="2019-03" db="EMBL/GenBank/DDBJ databases">
        <title>Genomic Encyclopedia of Type Strains, Phase IV (KMG-IV): sequencing the most valuable type-strain genomes for metagenomic binning, comparative biology and taxonomic classification.</title>
        <authorList>
            <person name="Goeker M."/>
        </authorList>
    </citation>
    <scope>NUCLEOTIDE SEQUENCE [LARGE SCALE GENOMIC DNA]</scope>
    <source>
        <strain evidence="6 7">DSM 19345</strain>
    </source>
</reference>
<sequence>MHAALPAARRAGFAFHRSSHYHTRPRQSPRAPDGVQRFGQPHDEGPVGNVRHILDWTAIAATSACRRLITATAVAGAAIILSACGQGLDSGPGTGPVSGDALGTGANRIALLLPLSGPGGSADVAKAMQNAAELALAELPTADIQLVPIDTRGTTEGAQAGARAAIAGGARLIVGPLFAAEVSAVAPVARSANVPVIGFSSDANVAGPGVYLLSFLPEQDIERIVEYAVRQGKRSFAALLPESPYGSIAEAALQQSAPAAGGRVVTVARYGADEAQMQAAVAQVAPVASGAAPQADALLMPEGPPALATLLAQLSAANVGARRVQFLGSGQWNDAAVWRLGALTGGWFAGPDPTGWQTFQAKYRDRYGVEPPRNATLAYDAVTLAAALSRIQGANAFTNQTLTNPDGFSGVDGIFRFRQNGTIQRGLAILEIGNGQVRIREPAPRSFAAGG</sequence>
<feature type="domain" description="Leucine-binding protein" evidence="5">
    <location>
        <begin position="108"/>
        <end position="435"/>
    </location>
</feature>
<keyword evidence="2" id="KW-0732">Signal</keyword>
<dbReference type="PANTHER" id="PTHR30483:SF6">
    <property type="entry name" value="PERIPLASMIC BINDING PROTEIN OF ABC TRANSPORTER FOR NATURAL AMINO ACIDS"/>
    <property type="match status" value="1"/>
</dbReference>
<dbReference type="Gene3D" id="3.40.50.2300">
    <property type="match status" value="2"/>
</dbReference>
<keyword evidence="3" id="KW-0029">Amino-acid transport</keyword>
<protein>
    <submittedName>
        <fullName evidence="6">Amino acid/amide ABC transporter substrate-binding protein (HAAT family)</fullName>
    </submittedName>
</protein>
<dbReference type="PANTHER" id="PTHR30483">
    <property type="entry name" value="LEUCINE-SPECIFIC-BINDING PROTEIN"/>
    <property type="match status" value="1"/>
</dbReference>
<dbReference type="OrthoDB" id="7210494at2"/>
<dbReference type="InterPro" id="IPR051010">
    <property type="entry name" value="BCAA_transport"/>
</dbReference>
<evidence type="ECO:0000256" key="2">
    <source>
        <dbReference type="ARBA" id="ARBA00022729"/>
    </source>
</evidence>
<dbReference type="AlphaFoldDB" id="A0A4R3MFS6"/>
<dbReference type="Proteomes" id="UP000295678">
    <property type="component" value="Unassembled WGS sequence"/>
</dbReference>
<feature type="region of interest" description="Disordered" evidence="4">
    <location>
        <begin position="16"/>
        <end position="47"/>
    </location>
</feature>
<name>A0A4R3MFS6_9HYPH</name>
<accession>A0A4R3MFS6</accession>
<keyword evidence="3" id="KW-0813">Transport</keyword>
<dbReference type="InterPro" id="IPR028082">
    <property type="entry name" value="Peripla_BP_I"/>
</dbReference>
<evidence type="ECO:0000256" key="4">
    <source>
        <dbReference type="SAM" id="MobiDB-lite"/>
    </source>
</evidence>
<evidence type="ECO:0000256" key="1">
    <source>
        <dbReference type="ARBA" id="ARBA00010062"/>
    </source>
</evidence>
<keyword evidence="7" id="KW-1185">Reference proteome</keyword>
<dbReference type="Pfam" id="PF13458">
    <property type="entry name" value="Peripla_BP_6"/>
    <property type="match status" value="1"/>
</dbReference>
<feature type="compositionally biased region" description="Basic residues" evidence="4">
    <location>
        <begin position="17"/>
        <end position="27"/>
    </location>
</feature>
<proteinExistence type="inferred from homology"/>
<evidence type="ECO:0000256" key="3">
    <source>
        <dbReference type="ARBA" id="ARBA00022970"/>
    </source>
</evidence>
<dbReference type="CDD" id="cd06339">
    <property type="entry name" value="PBP1_YraM_LppC_lipoprotein-like"/>
    <property type="match status" value="1"/>
</dbReference>
<gene>
    <name evidence="6" type="ORF">EDC22_103266</name>
</gene>
<evidence type="ECO:0000313" key="6">
    <source>
        <dbReference type="EMBL" id="TCT11953.1"/>
    </source>
</evidence>
<dbReference type="InterPro" id="IPR028081">
    <property type="entry name" value="Leu-bd"/>
</dbReference>
<evidence type="ECO:0000259" key="5">
    <source>
        <dbReference type="Pfam" id="PF13458"/>
    </source>
</evidence>
<comment type="caution">
    <text evidence="6">The sequence shown here is derived from an EMBL/GenBank/DDBJ whole genome shotgun (WGS) entry which is preliminary data.</text>
</comment>
<dbReference type="GO" id="GO:0006865">
    <property type="term" value="P:amino acid transport"/>
    <property type="evidence" value="ECO:0007669"/>
    <property type="project" value="UniProtKB-KW"/>
</dbReference>
<organism evidence="6 7">
    <name type="scientific">Tepidamorphus gemmatus</name>
    <dbReference type="NCBI Taxonomy" id="747076"/>
    <lineage>
        <taxon>Bacteria</taxon>
        <taxon>Pseudomonadati</taxon>
        <taxon>Pseudomonadota</taxon>
        <taxon>Alphaproteobacteria</taxon>
        <taxon>Hyphomicrobiales</taxon>
        <taxon>Tepidamorphaceae</taxon>
        <taxon>Tepidamorphus</taxon>
    </lineage>
</organism>
<evidence type="ECO:0000313" key="7">
    <source>
        <dbReference type="Proteomes" id="UP000295678"/>
    </source>
</evidence>